<keyword evidence="12" id="KW-0807">Transducer</keyword>
<evidence type="ECO:0000256" key="5">
    <source>
        <dbReference type="ARBA" id="ARBA00022729"/>
    </source>
</evidence>
<keyword evidence="10 16" id="KW-0675">Receptor</keyword>
<dbReference type="PROSITE" id="PS00649">
    <property type="entry name" value="G_PROTEIN_RECEP_F2_1"/>
    <property type="match status" value="1"/>
</dbReference>
<comment type="similarity">
    <text evidence="2">Belongs to the G-protein coupled receptor 2 family.</text>
</comment>
<dbReference type="PRINTS" id="PR01350">
    <property type="entry name" value="CTRFAMILY"/>
</dbReference>
<dbReference type="InterPro" id="IPR017981">
    <property type="entry name" value="GPCR_2-like_7TM"/>
</dbReference>
<proteinExistence type="evidence at transcript level"/>
<keyword evidence="11" id="KW-0325">Glycoprotein</keyword>
<dbReference type="InterPro" id="IPR036445">
    <property type="entry name" value="GPCR_2_extracell_dom_sf"/>
</dbReference>
<dbReference type="Gene3D" id="4.10.1240.10">
    <property type="entry name" value="GPCR, family 2, extracellular hormone receptor domain"/>
    <property type="match status" value="1"/>
</dbReference>
<dbReference type="AlphaFoldDB" id="A0A0K0PVL8"/>
<keyword evidence="7" id="KW-0297">G-protein coupled receptor</keyword>
<feature type="transmembrane region" description="Helical" evidence="13">
    <location>
        <begin position="108"/>
        <end position="133"/>
    </location>
</feature>
<sequence>MASAEDLAIQAAAIDCYENVIFQDSPFQEDELYCNATWDEWGCWNYTKAGSRAFISCPSYKEGFDASLWAYKDCNPDGTWWLHPITNRSWANYTACVNMNALETDKRVVYIFVAGYAISIVFLLLSLIIFFYFRQLQCDRVTLHKNLFISYILNGIAWILYYTLASLDGEVLSENPAWCQFLHVVTQYFVTCNFFWMFCEGFYLHTIIVSAFTTGKTLIIFCFIVGWGAPFVSTVIYGAARGVYPSKRNECWMDESFLQWIVLGPILLTIVLNLFFLCNIVRVLITKLRAVNSPDTNQTRKAVRATLILIPLLGLQYILLPFRPNDGSPLLDVYLHVSALVTAFQGLFVSTIFCFFNGEVISVLKRKWGQHRLMQGNGTGRATTLYTQTTVTMAENSGMCTSRL</sequence>
<feature type="transmembrane region" description="Helical" evidence="13">
    <location>
        <begin position="302"/>
        <end position="322"/>
    </location>
</feature>
<keyword evidence="4 13" id="KW-0812">Transmembrane</keyword>
<keyword evidence="6 13" id="KW-1133">Transmembrane helix</keyword>
<feature type="transmembrane region" description="Helical" evidence="13">
    <location>
        <begin position="218"/>
        <end position="240"/>
    </location>
</feature>
<name>A0A0K0PVL8_PLADU</name>
<evidence type="ECO:0000256" key="1">
    <source>
        <dbReference type="ARBA" id="ARBA00004651"/>
    </source>
</evidence>
<dbReference type="SMART" id="SM00008">
    <property type="entry name" value="HormR"/>
    <property type="match status" value="1"/>
</dbReference>
<comment type="subcellular location">
    <subcellularLocation>
        <location evidence="1">Cell membrane</location>
        <topology evidence="1">Multi-pass membrane protein</topology>
    </subcellularLocation>
</comment>
<dbReference type="InterPro" id="IPR017983">
    <property type="entry name" value="GPCR_2_secretin-like_CS"/>
</dbReference>
<evidence type="ECO:0000256" key="7">
    <source>
        <dbReference type="ARBA" id="ARBA00023040"/>
    </source>
</evidence>
<organism evidence="16">
    <name type="scientific">Platynereis dumerilii</name>
    <name type="common">Dumeril's clam worm</name>
    <dbReference type="NCBI Taxonomy" id="6359"/>
    <lineage>
        <taxon>Eukaryota</taxon>
        <taxon>Metazoa</taxon>
        <taxon>Spiralia</taxon>
        <taxon>Lophotrochozoa</taxon>
        <taxon>Annelida</taxon>
        <taxon>Polychaeta</taxon>
        <taxon>Errantia</taxon>
        <taxon>Phyllodocida</taxon>
        <taxon>Nereididae</taxon>
        <taxon>Platynereis</taxon>
    </lineage>
</organism>
<feature type="transmembrane region" description="Helical" evidence="13">
    <location>
        <begin position="145"/>
        <end position="165"/>
    </location>
</feature>
<dbReference type="CDD" id="cd15260">
    <property type="entry name" value="7tmB1_NPR_B4_insect-like"/>
    <property type="match status" value="1"/>
</dbReference>
<keyword evidence="5" id="KW-0732">Signal</keyword>
<evidence type="ECO:0000259" key="15">
    <source>
        <dbReference type="PROSITE" id="PS50261"/>
    </source>
</evidence>
<dbReference type="EMBL" id="KP293952">
    <property type="protein sequence ID" value="AKQ63006.1"/>
    <property type="molecule type" value="mRNA"/>
</dbReference>
<evidence type="ECO:0000256" key="9">
    <source>
        <dbReference type="ARBA" id="ARBA00023157"/>
    </source>
</evidence>
<reference evidence="16" key="1">
    <citation type="journal article" date="2015" name="Cell Rep.">
        <title>Large-Scale Combinatorial Deorphanization of Platynereis Neuropeptide GPCRs.</title>
        <authorList>
            <person name="Bauknecht P.M."/>
            <person name="Jekely G."/>
        </authorList>
    </citation>
    <scope>NUCLEOTIDE SEQUENCE</scope>
</reference>
<feature type="domain" description="G-protein coupled receptors family 2 profile 1" evidence="14">
    <location>
        <begin position="15"/>
        <end position="100"/>
    </location>
</feature>
<feature type="transmembrane region" description="Helical" evidence="13">
    <location>
        <begin position="334"/>
        <end position="356"/>
    </location>
</feature>
<evidence type="ECO:0000256" key="10">
    <source>
        <dbReference type="ARBA" id="ARBA00023170"/>
    </source>
</evidence>
<evidence type="ECO:0000256" key="12">
    <source>
        <dbReference type="ARBA" id="ARBA00023224"/>
    </source>
</evidence>
<dbReference type="Pfam" id="PF00002">
    <property type="entry name" value="7tm_2"/>
    <property type="match status" value="1"/>
</dbReference>
<evidence type="ECO:0000256" key="6">
    <source>
        <dbReference type="ARBA" id="ARBA00022989"/>
    </source>
</evidence>
<dbReference type="Gene3D" id="1.20.1070.10">
    <property type="entry name" value="Rhodopsin 7-helix transmembrane proteins"/>
    <property type="match status" value="1"/>
</dbReference>
<dbReference type="GO" id="GO:0004948">
    <property type="term" value="F:calcitonin receptor activity"/>
    <property type="evidence" value="ECO:0007669"/>
    <property type="project" value="InterPro"/>
</dbReference>
<dbReference type="InterPro" id="IPR050332">
    <property type="entry name" value="GPCR_2"/>
</dbReference>
<dbReference type="PANTHER" id="PTHR45620">
    <property type="entry name" value="PDF RECEPTOR-LIKE PROTEIN-RELATED"/>
    <property type="match status" value="1"/>
</dbReference>
<dbReference type="Pfam" id="PF02793">
    <property type="entry name" value="HRM"/>
    <property type="match status" value="1"/>
</dbReference>
<keyword evidence="3" id="KW-1003">Cell membrane</keyword>
<dbReference type="InterPro" id="IPR001879">
    <property type="entry name" value="GPCR_2_extracellular_dom"/>
</dbReference>
<evidence type="ECO:0000256" key="3">
    <source>
        <dbReference type="ARBA" id="ARBA00022475"/>
    </source>
</evidence>
<dbReference type="InterPro" id="IPR003287">
    <property type="entry name" value="GPCR_2_calcitonin_rcpt_fam"/>
</dbReference>
<feature type="transmembrane region" description="Helical" evidence="13">
    <location>
        <begin position="185"/>
        <end position="206"/>
    </location>
</feature>
<evidence type="ECO:0000256" key="4">
    <source>
        <dbReference type="ARBA" id="ARBA00022692"/>
    </source>
</evidence>
<evidence type="ECO:0000256" key="2">
    <source>
        <dbReference type="ARBA" id="ARBA00005314"/>
    </source>
</evidence>
<keyword evidence="9" id="KW-1015">Disulfide bond</keyword>
<dbReference type="PROSITE" id="PS50227">
    <property type="entry name" value="G_PROTEIN_RECEP_F2_3"/>
    <property type="match status" value="1"/>
</dbReference>
<evidence type="ECO:0000259" key="14">
    <source>
        <dbReference type="PROSITE" id="PS50227"/>
    </source>
</evidence>
<evidence type="ECO:0000256" key="8">
    <source>
        <dbReference type="ARBA" id="ARBA00023136"/>
    </source>
</evidence>
<protein>
    <submittedName>
        <fullName evidence="16">DH31-like receptor 1</fullName>
    </submittedName>
</protein>
<dbReference type="GO" id="GO:0007188">
    <property type="term" value="P:adenylate cyclase-modulating G protein-coupled receptor signaling pathway"/>
    <property type="evidence" value="ECO:0007669"/>
    <property type="project" value="TreeGrafter"/>
</dbReference>
<dbReference type="PANTHER" id="PTHR45620:SF42">
    <property type="entry name" value="G-PROTEIN COUPLED RECEPTOR SEB-2"/>
    <property type="match status" value="1"/>
</dbReference>
<accession>A0A0K0PVL8</accession>
<feature type="transmembrane region" description="Helical" evidence="13">
    <location>
        <begin position="260"/>
        <end position="281"/>
    </location>
</feature>
<dbReference type="SUPFAM" id="SSF81321">
    <property type="entry name" value="Family A G protein-coupled receptor-like"/>
    <property type="match status" value="1"/>
</dbReference>
<dbReference type="GO" id="GO:0005886">
    <property type="term" value="C:plasma membrane"/>
    <property type="evidence" value="ECO:0007669"/>
    <property type="project" value="UniProtKB-SubCell"/>
</dbReference>
<evidence type="ECO:0000256" key="13">
    <source>
        <dbReference type="SAM" id="Phobius"/>
    </source>
</evidence>
<keyword evidence="8 13" id="KW-0472">Membrane</keyword>
<feature type="domain" description="G-protein coupled receptors family 2 profile 2" evidence="15">
    <location>
        <begin position="108"/>
        <end position="357"/>
    </location>
</feature>
<dbReference type="SUPFAM" id="SSF111418">
    <property type="entry name" value="Hormone receptor domain"/>
    <property type="match status" value="1"/>
</dbReference>
<evidence type="ECO:0000313" key="16">
    <source>
        <dbReference type="EMBL" id="AKQ63006.1"/>
    </source>
</evidence>
<dbReference type="GO" id="GO:0007166">
    <property type="term" value="P:cell surface receptor signaling pathway"/>
    <property type="evidence" value="ECO:0007669"/>
    <property type="project" value="InterPro"/>
</dbReference>
<dbReference type="PROSITE" id="PS00650">
    <property type="entry name" value="G_PROTEIN_RECEP_F2_2"/>
    <property type="match status" value="1"/>
</dbReference>
<dbReference type="PRINTS" id="PR00249">
    <property type="entry name" value="GPCRSECRETIN"/>
</dbReference>
<dbReference type="PROSITE" id="PS50261">
    <property type="entry name" value="G_PROTEIN_RECEP_F2_4"/>
    <property type="match status" value="1"/>
</dbReference>
<evidence type="ECO:0000256" key="11">
    <source>
        <dbReference type="ARBA" id="ARBA00023180"/>
    </source>
</evidence>
<dbReference type="InterPro" id="IPR000832">
    <property type="entry name" value="GPCR_2_secretin-like"/>
</dbReference>